<evidence type="ECO:0000313" key="1">
    <source>
        <dbReference type="EMBL" id="CCA71617.1"/>
    </source>
</evidence>
<keyword evidence="2" id="KW-1185">Reference proteome</keyword>
<gene>
    <name evidence="1" type="ORF">PIIN_05553</name>
</gene>
<dbReference type="Proteomes" id="UP000007148">
    <property type="component" value="Unassembled WGS sequence"/>
</dbReference>
<accession>G4TJX3</accession>
<protein>
    <recommendedName>
        <fullName evidence="3">F-box domain-containing protein</fullName>
    </recommendedName>
</protein>
<evidence type="ECO:0008006" key="3">
    <source>
        <dbReference type="Google" id="ProtNLM"/>
    </source>
</evidence>
<dbReference type="OrthoDB" id="5139510at2759"/>
<name>G4TJX3_SERID</name>
<reference evidence="1 2" key="1">
    <citation type="journal article" date="2011" name="PLoS Pathog.">
        <title>Endophytic Life Strategies Decoded by Genome and Transcriptome Analyses of the Mutualistic Root Symbiont Piriformospora indica.</title>
        <authorList>
            <person name="Zuccaro A."/>
            <person name="Lahrmann U."/>
            <person name="Guldener U."/>
            <person name="Langen G."/>
            <person name="Pfiffi S."/>
            <person name="Biedenkopf D."/>
            <person name="Wong P."/>
            <person name="Samans B."/>
            <person name="Grimm C."/>
            <person name="Basiewicz M."/>
            <person name="Murat C."/>
            <person name="Martin F."/>
            <person name="Kogel K.H."/>
        </authorList>
    </citation>
    <scope>NUCLEOTIDE SEQUENCE [LARGE SCALE GENOMIC DNA]</scope>
    <source>
        <strain evidence="1 2">DSM 11827</strain>
    </source>
</reference>
<dbReference type="EMBL" id="CAFZ01000127">
    <property type="protein sequence ID" value="CCA71617.1"/>
    <property type="molecule type" value="Genomic_DNA"/>
</dbReference>
<dbReference type="AlphaFoldDB" id="G4TJX3"/>
<dbReference type="InParanoid" id="G4TJX3"/>
<proteinExistence type="predicted"/>
<dbReference type="SUPFAM" id="SSF52047">
    <property type="entry name" value="RNI-like"/>
    <property type="match status" value="1"/>
</dbReference>
<dbReference type="HOGENOM" id="CLU_048621_0_0_1"/>
<comment type="caution">
    <text evidence="1">The sequence shown here is derived from an EMBL/GenBank/DDBJ whole genome shotgun (WGS) entry which is preliminary data.</text>
</comment>
<dbReference type="InterPro" id="IPR032675">
    <property type="entry name" value="LRR_dom_sf"/>
</dbReference>
<organism evidence="1 2">
    <name type="scientific">Serendipita indica (strain DSM 11827)</name>
    <name type="common">Root endophyte fungus</name>
    <name type="synonym">Piriformospora indica</name>
    <dbReference type="NCBI Taxonomy" id="1109443"/>
    <lineage>
        <taxon>Eukaryota</taxon>
        <taxon>Fungi</taxon>
        <taxon>Dikarya</taxon>
        <taxon>Basidiomycota</taxon>
        <taxon>Agaricomycotina</taxon>
        <taxon>Agaricomycetes</taxon>
        <taxon>Sebacinales</taxon>
        <taxon>Serendipitaceae</taxon>
        <taxon>Serendipita</taxon>
    </lineage>
</organism>
<evidence type="ECO:0000313" key="2">
    <source>
        <dbReference type="Proteomes" id="UP000007148"/>
    </source>
</evidence>
<dbReference type="Gene3D" id="3.80.10.10">
    <property type="entry name" value="Ribonuclease Inhibitor"/>
    <property type="match status" value="1"/>
</dbReference>
<sequence length="433" mass="50137">MSLSRRRENTSKAALLPPEILLIVFYNLPREYMNNDWPRMSIENTYFSTIPLVCTQWRGPATAALYTTVRTYTFYQTQKLYHALTQSDSQRASKRDLKSLVKTLILPTRFTADCAPFVSALFLRVIALLRNLDELYCDFVWNTNFAKLRLPLDRIGPGYTLPVDISRFHGLTFLSLFGNINYPKELPSQITALRHLRCLYLVGFTLPQPFDPLSPYTPPLPYLEEITIGMSNMFGLLDCYLLACPNLKTLGTFSITERQDPPTELLRRGNITFLALIYCPLFDSLGPQWLLPCRTLTKVHITPEVFNNSPLDFPMKLDELRVWTYESRKLLMPEFISYIERGPKLGKLIVEVYHSPQYFETYRQPLVEACAKRGVPLELKDAYCNCSHHKPASESFLSFKIRRRWSAPDLLGKTIVQREEDEEMKSDLWVAEE</sequence>